<dbReference type="SMART" id="SM00014">
    <property type="entry name" value="acidPPc"/>
    <property type="match status" value="1"/>
</dbReference>
<dbReference type="SUPFAM" id="SSF48317">
    <property type="entry name" value="Acid phosphatase/Vanadium-dependent haloperoxidase"/>
    <property type="match status" value="1"/>
</dbReference>
<dbReference type="PANTHER" id="PTHR14969:SF13">
    <property type="entry name" value="AT30094P"/>
    <property type="match status" value="1"/>
</dbReference>
<gene>
    <name evidence="2" type="ORF">CBF32_11900</name>
</gene>
<comment type="caution">
    <text evidence="2">The sequence shown here is derived from an EMBL/GenBank/DDBJ whole genome shotgun (WGS) entry which is preliminary data.</text>
</comment>
<accession>A0A369AQP7</accession>
<dbReference type="EMBL" id="NGJX01000015">
    <property type="protein sequence ID" value="RST99440.1"/>
    <property type="molecule type" value="Genomic_DNA"/>
</dbReference>
<evidence type="ECO:0000259" key="1">
    <source>
        <dbReference type="SMART" id="SM00014"/>
    </source>
</evidence>
<dbReference type="AlphaFoldDB" id="A0A369AQP7"/>
<evidence type="ECO:0000313" key="3">
    <source>
        <dbReference type="Proteomes" id="UP000288197"/>
    </source>
</evidence>
<dbReference type="OrthoDB" id="9789113at2"/>
<dbReference type="Pfam" id="PF01569">
    <property type="entry name" value="PAP2"/>
    <property type="match status" value="1"/>
</dbReference>
<dbReference type="Proteomes" id="UP000288197">
    <property type="component" value="Unassembled WGS sequence"/>
</dbReference>
<dbReference type="InterPro" id="IPR036938">
    <property type="entry name" value="PAP2/HPO_sf"/>
</dbReference>
<sequence>MTKNKFYWYLTACISLLIFTGVASLVAFNDNLLATIDQPIIQLVRGTITSGKTLFFSTMTRFGDTLTVILLTGGLAAILFFYFKEKIAALWLVINSALIQGAGNTILKLLFNRPRPSGEHLVYAGGTSFPSGHSMGSMLLYGTLILLLPKFIKNKSVCLVLQVLLGLIILSVGTSRIYLGVHYPTDIIGGFSMGLCWLSFSYPHFKKYDALTH</sequence>
<protein>
    <recommendedName>
        <fullName evidence="1">Phosphatidic acid phosphatase type 2/haloperoxidase domain-containing protein</fullName>
    </recommendedName>
</protein>
<feature type="domain" description="Phosphatidic acid phosphatase type 2/haloperoxidase" evidence="1">
    <location>
        <begin position="89"/>
        <end position="202"/>
    </location>
</feature>
<keyword evidence="3" id="KW-1185">Reference proteome</keyword>
<dbReference type="Gene3D" id="1.20.144.10">
    <property type="entry name" value="Phosphatidic acid phosphatase type 2/haloperoxidase"/>
    <property type="match status" value="2"/>
</dbReference>
<dbReference type="PANTHER" id="PTHR14969">
    <property type="entry name" value="SPHINGOSINE-1-PHOSPHATE PHOSPHOHYDROLASE"/>
    <property type="match status" value="1"/>
</dbReference>
<evidence type="ECO:0000313" key="2">
    <source>
        <dbReference type="EMBL" id="RST99440.1"/>
    </source>
</evidence>
<dbReference type="RefSeq" id="WP_114290417.1">
    <property type="nucleotide sequence ID" value="NZ_CP081459.1"/>
</dbReference>
<dbReference type="CDD" id="cd03392">
    <property type="entry name" value="PAP2_like_2"/>
    <property type="match status" value="1"/>
</dbReference>
<dbReference type="GeneID" id="63147399"/>
<name>A0A369AQP7_9ENTE</name>
<proteinExistence type="predicted"/>
<organism evidence="2 3">
    <name type="scientific">Vagococcus fluvialis</name>
    <dbReference type="NCBI Taxonomy" id="2738"/>
    <lineage>
        <taxon>Bacteria</taxon>
        <taxon>Bacillati</taxon>
        <taxon>Bacillota</taxon>
        <taxon>Bacilli</taxon>
        <taxon>Lactobacillales</taxon>
        <taxon>Enterococcaceae</taxon>
        <taxon>Vagococcus</taxon>
    </lineage>
</organism>
<dbReference type="InterPro" id="IPR000326">
    <property type="entry name" value="PAP2/HPO"/>
</dbReference>
<reference evidence="2 3" key="1">
    <citation type="submission" date="2017-05" db="EMBL/GenBank/DDBJ databases">
        <title>Vagococcus spp. assemblies.</title>
        <authorList>
            <person name="Gulvik C.A."/>
        </authorList>
    </citation>
    <scope>NUCLEOTIDE SEQUENCE [LARGE SCALE GENOMIC DNA]</scope>
    <source>
        <strain evidence="2 3">NCFB 2497</strain>
    </source>
</reference>